<dbReference type="Gramene" id="Pp3c25_4940V3.1">
    <property type="protein sequence ID" value="Pp3c25_4940V3.1"/>
    <property type="gene ID" value="Pp3c25_4940"/>
</dbReference>
<dbReference type="EnsemblPlants" id="Pp3c25_4940V3.1">
    <property type="protein sequence ID" value="Pp3c25_4940V3.1"/>
    <property type="gene ID" value="Pp3c25_4940"/>
</dbReference>
<reference evidence="2" key="3">
    <citation type="submission" date="2020-12" db="UniProtKB">
        <authorList>
            <consortium name="EnsemblPlants"/>
        </authorList>
    </citation>
    <scope>IDENTIFICATION</scope>
</reference>
<gene>
    <name evidence="1" type="ORF">PHYPA_029595</name>
</gene>
<dbReference type="EMBL" id="ABEU02000025">
    <property type="protein sequence ID" value="PNR27443.1"/>
    <property type="molecule type" value="Genomic_DNA"/>
</dbReference>
<reference evidence="1 3" key="1">
    <citation type="journal article" date="2008" name="Science">
        <title>The Physcomitrella genome reveals evolutionary insights into the conquest of land by plants.</title>
        <authorList>
            <person name="Rensing S."/>
            <person name="Lang D."/>
            <person name="Zimmer A."/>
            <person name="Terry A."/>
            <person name="Salamov A."/>
            <person name="Shapiro H."/>
            <person name="Nishiyama T."/>
            <person name="Perroud P.-F."/>
            <person name="Lindquist E."/>
            <person name="Kamisugi Y."/>
            <person name="Tanahashi T."/>
            <person name="Sakakibara K."/>
            <person name="Fujita T."/>
            <person name="Oishi K."/>
            <person name="Shin-I T."/>
            <person name="Kuroki Y."/>
            <person name="Toyoda A."/>
            <person name="Suzuki Y."/>
            <person name="Hashimoto A."/>
            <person name="Yamaguchi K."/>
            <person name="Sugano A."/>
            <person name="Kohara Y."/>
            <person name="Fujiyama A."/>
            <person name="Anterola A."/>
            <person name="Aoki S."/>
            <person name="Ashton N."/>
            <person name="Barbazuk W.B."/>
            <person name="Barker E."/>
            <person name="Bennetzen J."/>
            <person name="Bezanilla M."/>
            <person name="Blankenship R."/>
            <person name="Cho S.H."/>
            <person name="Dutcher S."/>
            <person name="Estelle M."/>
            <person name="Fawcett J.A."/>
            <person name="Gundlach H."/>
            <person name="Hanada K."/>
            <person name="Heyl A."/>
            <person name="Hicks K.A."/>
            <person name="Hugh J."/>
            <person name="Lohr M."/>
            <person name="Mayer K."/>
            <person name="Melkozernov A."/>
            <person name="Murata T."/>
            <person name="Nelson D."/>
            <person name="Pils B."/>
            <person name="Prigge M."/>
            <person name="Reiss B."/>
            <person name="Renner T."/>
            <person name="Rombauts S."/>
            <person name="Rushton P."/>
            <person name="Sanderfoot A."/>
            <person name="Schween G."/>
            <person name="Shiu S.-H."/>
            <person name="Stueber K."/>
            <person name="Theodoulou F.L."/>
            <person name="Tu H."/>
            <person name="Van de Peer Y."/>
            <person name="Verrier P.J."/>
            <person name="Waters E."/>
            <person name="Wood A."/>
            <person name="Yang L."/>
            <person name="Cove D."/>
            <person name="Cuming A."/>
            <person name="Hasebe M."/>
            <person name="Lucas S."/>
            <person name="Mishler D.B."/>
            <person name="Reski R."/>
            <person name="Grigoriev I."/>
            <person name="Quatrano R.S."/>
            <person name="Boore J.L."/>
        </authorList>
    </citation>
    <scope>NUCLEOTIDE SEQUENCE [LARGE SCALE GENOMIC DNA]</scope>
    <source>
        <strain evidence="2 3">cv. Gransden 2004</strain>
    </source>
</reference>
<sequence>MRCKKQEPEASLQKASGDLAGVWCLAIDSQGQNTVGECTEIVLRSSPKTYARIATVVSGVKGRWSQQVVLEFAGSGTWWRCVYEHL</sequence>
<protein>
    <submittedName>
        <fullName evidence="1 2">Uncharacterized protein</fullName>
    </submittedName>
</protein>
<organism evidence="1">
    <name type="scientific">Physcomitrium patens</name>
    <name type="common">Spreading-leaved earth moss</name>
    <name type="synonym">Physcomitrella patens</name>
    <dbReference type="NCBI Taxonomy" id="3218"/>
    <lineage>
        <taxon>Eukaryota</taxon>
        <taxon>Viridiplantae</taxon>
        <taxon>Streptophyta</taxon>
        <taxon>Embryophyta</taxon>
        <taxon>Bryophyta</taxon>
        <taxon>Bryophytina</taxon>
        <taxon>Bryopsida</taxon>
        <taxon>Funariidae</taxon>
        <taxon>Funariales</taxon>
        <taxon>Funariaceae</taxon>
        <taxon>Physcomitrium</taxon>
    </lineage>
</organism>
<keyword evidence="3" id="KW-1185">Reference proteome</keyword>
<reference evidence="1 3" key="2">
    <citation type="journal article" date="2018" name="Plant J.">
        <title>The Physcomitrella patens chromosome-scale assembly reveals moss genome structure and evolution.</title>
        <authorList>
            <person name="Lang D."/>
            <person name="Ullrich K.K."/>
            <person name="Murat F."/>
            <person name="Fuchs J."/>
            <person name="Jenkins J."/>
            <person name="Haas F.B."/>
            <person name="Piednoel M."/>
            <person name="Gundlach H."/>
            <person name="Van Bel M."/>
            <person name="Meyberg R."/>
            <person name="Vives C."/>
            <person name="Morata J."/>
            <person name="Symeonidi A."/>
            <person name="Hiss M."/>
            <person name="Muchero W."/>
            <person name="Kamisugi Y."/>
            <person name="Saleh O."/>
            <person name="Blanc G."/>
            <person name="Decker E.L."/>
            <person name="van Gessel N."/>
            <person name="Grimwood J."/>
            <person name="Hayes R.D."/>
            <person name="Graham S.W."/>
            <person name="Gunter L.E."/>
            <person name="McDaniel S.F."/>
            <person name="Hoernstein S.N.W."/>
            <person name="Larsson A."/>
            <person name="Li F.W."/>
            <person name="Perroud P.F."/>
            <person name="Phillips J."/>
            <person name="Ranjan P."/>
            <person name="Rokshar D.S."/>
            <person name="Rothfels C.J."/>
            <person name="Schneider L."/>
            <person name="Shu S."/>
            <person name="Stevenson D.W."/>
            <person name="Thummler F."/>
            <person name="Tillich M."/>
            <person name="Villarreal Aguilar J.C."/>
            <person name="Widiez T."/>
            <person name="Wong G.K."/>
            <person name="Wymore A."/>
            <person name="Zhang Y."/>
            <person name="Zimmer A.D."/>
            <person name="Quatrano R.S."/>
            <person name="Mayer K.F.X."/>
            <person name="Goodstein D."/>
            <person name="Casacuberta J.M."/>
            <person name="Vandepoele K."/>
            <person name="Reski R."/>
            <person name="Cuming A.C."/>
            <person name="Tuskan G.A."/>
            <person name="Maumus F."/>
            <person name="Salse J."/>
            <person name="Schmutz J."/>
            <person name="Rensing S.A."/>
        </authorList>
    </citation>
    <scope>NUCLEOTIDE SEQUENCE [LARGE SCALE GENOMIC DNA]</scope>
    <source>
        <strain evidence="2 3">cv. Gransden 2004</strain>
    </source>
</reference>
<dbReference type="AlphaFoldDB" id="A0A2K1IDU7"/>
<name>A0A2K1IDU7_PHYPA</name>
<evidence type="ECO:0000313" key="1">
    <source>
        <dbReference type="EMBL" id="PNR27443.1"/>
    </source>
</evidence>
<accession>A0A2K1IDU7</accession>
<proteinExistence type="predicted"/>
<dbReference type="PaxDb" id="3218-PP1S412_26V6.1"/>
<dbReference type="Proteomes" id="UP000006727">
    <property type="component" value="Chromosome 25"/>
</dbReference>
<evidence type="ECO:0000313" key="3">
    <source>
        <dbReference type="Proteomes" id="UP000006727"/>
    </source>
</evidence>
<evidence type="ECO:0000313" key="2">
    <source>
        <dbReference type="EnsemblPlants" id="Pp3c25_4940V3.1"/>
    </source>
</evidence>
<dbReference type="InParanoid" id="A0A2K1IDU7"/>